<reference evidence="2" key="1">
    <citation type="submission" date="2011-06" db="EMBL/GenBank/DDBJ databases">
        <title>The Genome Sequence of Fusarium oxysporum Fo47.</title>
        <authorList>
            <consortium name="The Broad Institute Genome Sequencing Platform"/>
            <person name="Ma L.-J."/>
            <person name="Gale L.R."/>
            <person name="Schwartz D.C."/>
            <person name="Zhou S."/>
            <person name="Corby-Kistler H."/>
            <person name="Young S.K."/>
            <person name="Zeng Q."/>
            <person name="Gargeya S."/>
            <person name="Fitzgerald M."/>
            <person name="Haas B."/>
            <person name="Abouelleil A."/>
            <person name="Alvarado L."/>
            <person name="Arachchi H.M."/>
            <person name="Berlin A."/>
            <person name="Brown A."/>
            <person name="Chapman S.B."/>
            <person name="Chen Z."/>
            <person name="Dunbar C."/>
            <person name="Freedman E."/>
            <person name="Gearin G."/>
            <person name="Gellesch M."/>
            <person name="Goldberg J."/>
            <person name="Griggs A."/>
            <person name="Gujja S."/>
            <person name="Heiman D."/>
            <person name="Howarth C."/>
            <person name="Larson L."/>
            <person name="Lui A."/>
            <person name="MacDonald P.J.P."/>
            <person name="Mehta T."/>
            <person name="Montmayeur A."/>
            <person name="Murphy C."/>
            <person name="Neiman D."/>
            <person name="Pearson M."/>
            <person name="Priest M."/>
            <person name="Roberts A."/>
            <person name="Saif S."/>
            <person name="Shea T."/>
            <person name="Shenoy N."/>
            <person name="Sisk P."/>
            <person name="Stolte C."/>
            <person name="Sykes S."/>
            <person name="Wortman J."/>
            <person name="Nusbaum C."/>
            <person name="Birren B."/>
        </authorList>
    </citation>
    <scope>NUCLEOTIDE SEQUENCE [LARGE SCALE GENOMIC DNA]</scope>
    <source>
        <strain evidence="2">Fo47</strain>
    </source>
</reference>
<gene>
    <name evidence="2" type="ORF">FOZG_07483</name>
</gene>
<sequence length="76" mass="7912">MFVSTLRSPIYEHVLKPTSESAELKPGFEAAVKENLSGFSSSEHAAPKDSSSSPVGPILTDSPVAEPAGPTEPTSQ</sequence>
<accession>W9KKT9</accession>
<organism evidence="2">
    <name type="scientific">Fusarium oxysporum Fo47</name>
    <dbReference type="NCBI Taxonomy" id="660027"/>
    <lineage>
        <taxon>Eukaryota</taxon>
        <taxon>Fungi</taxon>
        <taxon>Dikarya</taxon>
        <taxon>Ascomycota</taxon>
        <taxon>Pezizomycotina</taxon>
        <taxon>Sordariomycetes</taxon>
        <taxon>Hypocreomycetidae</taxon>
        <taxon>Hypocreales</taxon>
        <taxon>Nectriaceae</taxon>
        <taxon>Fusarium</taxon>
        <taxon>Fusarium oxysporum species complex</taxon>
    </lineage>
</organism>
<feature type="compositionally biased region" description="Polar residues" evidence="1">
    <location>
        <begin position="37"/>
        <end position="54"/>
    </location>
</feature>
<protein>
    <submittedName>
        <fullName evidence="2">Uncharacterized protein</fullName>
    </submittedName>
</protein>
<reference evidence="2" key="2">
    <citation type="submission" date="2012-06" db="EMBL/GenBank/DDBJ databases">
        <title>Annotation of the Genome Sequence of Fusarium oxysporum Fo47.</title>
        <authorList>
            <consortium name="The Broad Institute Genomics Platform"/>
            <person name="Ma L.-J."/>
            <person name="Corby-Kistler H."/>
            <person name="Broz K."/>
            <person name="Gale L.R."/>
            <person name="Jonkers W."/>
            <person name="O'Donnell K."/>
            <person name="Ploetz R."/>
            <person name="Steinberg C."/>
            <person name="Schwartz D.C."/>
            <person name="VanEtten H."/>
            <person name="Zhou S."/>
            <person name="Young S.K."/>
            <person name="Zeng Q."/>
            <person name="Gargeya S."/>
            <person name="Fitzgerald M."/>
            <person name="Abouelleil A."/>
            <person name="Alvarado L."/>
            <person name="Chapman S.B."/>
            <person name="Gainer-Dewar J."/>
            <person name="Goldberg J."/>
            <person name="Griggs A."/>
            <person name="Gujja S."/>
            <person name="Hansen M."/>
            <person name="Howarth C."/>
            <person name="Imamovic A."/>
            <person name="Ireland A."/>
            <person name="Larimer J."/>
            <person name="McCowan C."/>
            <person name="Murphy C."/>
            <person name="Pearson M."/>
            <person name="Poon T.W."/>
            <person name="Priest M."/>
            <person name="Roberts A."/>
            <person name="Saif S."/>
            <person name="Shea T."/>
            <person name="Sykes S."/>
            <person name="Wortman J."/>
            <person name="Nusbaum C."/>
            <person name="Birren B."/>
        </authorList>
    </citation>
    <scope>NUCLEOTIDE SEQUENCE</scope>
    <source>
        <strain evidence="2">Fo47</strain>
    </source>
</reference>
<dbReference type="VEuPathDB" id="FungiDB:FOZG_07483"/>
<feature type="region of interest" description="Disordered" evidence="1">
    <location>
        <begin position="35"/>
        <end position="76"/>
    </location>
</feature>
<dbReference type="AlphaFoldDB" id="W9KKT9"/>
<dbReference type="Proteomes" id="UP000030766">
    <property type="component" value="Unassembled WGS sequence"/>
</dbReference>
<evidence type="ECO:0000313" key="2">
    <source>
        <dbReference type="EMBL" id="EWZ42615.1"/>
    </source>
</evidence>
<dbReference type="HOGENOM" id="CLU_2654566_0_0_1"/>
<name>W9KKT9_FUSOX</name>
<proteinExistence type="predicted"/>
<dbReference type="EMBL" id="JH717899">
    <property type="protein sequence ID" value="EWZ42615.1"/>
    <property type="molecule type" value="Genomic_DNA"/>
</dbReference>
<evidence type="ECO:0000256" key="1">
    <source>
        <dbReference type="SAM" id="MobiDB-lite"/>
    </source>
</evidence>